<evidence type="ECO:0008006" key="4">
    <source>
        <dbReference type="Google" id="ProtNLM"/>
    </source>
</evidence>
<proteinExistence type="predicted"/>
<evidence type="ECO:0000313" key="3">
    <source>
        <dbReference type="Proteomes" id="UP001207337"/>
    </source>
</evidence>
<comment type="caution">
    <text evidence="2">The sequence shown here is derived from an EMBL/GenBank/DDBJ whole genome shotgun (WGS) entry which is preliminary data.</text>
</comment>
<protein>
    <recommendedName>
        <fullName evidence="4">LPP20 lipoprotein</fullName>
    </recommendedName>
</protein>
<keyword evidence="1" id="KW-1133">Transmembrane helix</keyword>
<evidence type="ECO:0000256" key="1">
    <source>
        <dbReference type="SAM" id="Phobius"/>
    </source>
</evidence>
<accession>A0ABT3PWB9</accession>
<name>A0ABT3PWB9_9BACT</name>
<reference evidence="2 3" key="1">
    <citation type="submission" date="2021-11" db="EMBL/GenBank/DDBJ databases">
        <title>Aliifidinibius sp. nov., a new bacterium isolated from saline soil.</title>
        <authorList>
            <person name="Galisteo C."/>
            <person name="De La Haba R."/>
            <person name="Sanchez-Porro C."/>
            <person name="Ventosa A."/>
        </authorList>
    </citation>
    <scope>NUCLEOTIDE SEQUENCE [LARGE SCALE GENOMIC DNA]</scope>
    <source>
        <strain evidence="2 3">KACC 190600</strain>
    </source>
</reference>
<keyword evidence="1" id="KW-0812">Transmembrane</keyword>
<keyword evidence="1" id="KW-0472">Membrane</keyword>
<dbReference type="EMBL" id="JAJNDC010000001">
    <property type="protein sequence ID" value="MCW9712143.1"/>
    <property type="molecule type" value="Genomic_DNA"/>
</dbReference>
<dbReference type="RefSeq" id="WP_345694234.1">
    <property type="nucleotide sequence ID" value="NZ_BAABRS010000001.1"/>
</dbReference>
<organism evidence="2 3">
    <name type="scientific">Fodinibius salicampi</name>
    <dbReference type="NCBI Taxonomy" id="1920655"/>
    <lineage>
        <taxon>Bacteria</taxon>
        <taxon>Pseudomonadati</taxon>
        <taxon>Balneolota</taxon>
        <taxon>Balneolia</taxon>
        <taxon>Balneolales</taxon>
        <taxon>Balneolaceae</taxon>
        <taxon>Fodinibius</taxon>
    </lineage>
</organism>
<dbReference type="Proteomes" id="UP001207337">
    <property type="component" value="Unassembled WGS sequence"/>
</dbReference>
<feature type="transmembrane region" description="Helical" evidence="1">
    <location>
        <begin position="35"/>
        <end position="55"/>
    </location>
</feature>
<evidence type="ECO:0000313" key="2">
    <source>
        <dbReference type="EMBL" id="MCW9712143.1"/>
    </source>
</evidence>
<sequence length="217" mass="24367">MDKILVASGQSMADFSLFYKIINEFILNKIIMDRILLKLGLAIILMGLIGCSASAPTVDSTANQQAPQEELEWMPEWFSEQEITDNDTTITAYATAIDSDPERAVSKAQAWGIARLKREVSDRLENIRTNIIDGEGQTSELKDPSFLIEFRKAADAVEEVSHMRETAKREVTDHQGIRGFAKVQVNKAELIEAIDARLSSYEGQWETIKNAQFFSSF</sequence>
<gene>
    <name evidence="2" type="ORF">LQ318_04415</name>
</gene>
<keyword evidence="3" id="KW-1185">Reference proteome</keyword>